<dbReference type="PROSITE" id="PS51257">
    <property type="entry name" value="PROKAR_LIPOPROTEIN"/>
    <property type="match status" value="1"/>
</dbReference>
<keyword evidence="2" id="KW-0812">Transmembrane</keyword>
<protein>
    <submittedName>
        <fullName evidence="3">Uncharacterized protein</fullName>
    </submittedName>
</protein>
<feature type="transmembrane region" description="Helical" evidence="2">
    <location>
        <begin position="32"/>
        <end position="49"/>
    </location>
</feature>
<dbReference type="Proteomes" id="UP001597400">
    <property type="component" value="Unassembled WGS sequence"/>
</dbReference>
<keyword evidence="2" id="KW-0472">Membrane</keyword>
<feature type="compositionally biased region" description="Basic and acidic residues" evidence="1">
    <location>
        <begin position="60"/>
        <end position="73"/>
    </location>
</feature>
<proteinExistence type="predicted"/>
<feature type="region of interest" description="Disordered" evidence="1">
    <location>
        <begin position="60"/>
        <end position="85"/>
    </location>
</feature>
<keyword evidence="2" id="KW-1133">Transmembrane helix</keyword>
<accession>A0ABW4U3P1</accession>
<evidence type="ECO:0000256" key="1">
    <source>
        <dbReference type="SAM" id="MobiDB-lite"/>
    </source>
</evidence>
<evidence type="ECO:0000313" key="4">
    <source>
        <dbReference type="Proteomes" id="UP001597400"/>
    </source>
</evidence>
<evidence type="ECO:0000256" key="2">
    <source>
        <dbReference type="SAM" id="Phobius"/>
    </source>
</evidence>
<evidence type="ECO:0000313" key="3">
    <source>
        <dbReference type="EMBL" id="MFD1952189.1"/>
    </source>
</evidence>
<sequence length="85" mass="9225">MTRRDMLWRGAGLVLAAAACTGAVLLDDSPLVIPLFVVALIGLTLIINGKRAATALHAERRGHGHTAEAIHAERVRRHRPDRSRS</sequence>
<gene>
    <name evidence="3" type="ORF">ACFSGX_15550</name>
</gene>
<feature type="compositionally biased region" description="Basic residues" evidence="1">
    <location>
        <begin position="74"/>
        <end position="85"/>
    </location>
</feature>
<organism evidence="3 4">
    <name type="scientific">Sphingomonas arantia</name>
    <dbReference type="NCBI Taxonomy" id="1460676"/>
    <lineage>
        <taxon>Bacteria</taxon>
        <taxon>Pseudomonadati</taxon>
        <taxon>Pseudomonadota</taxon>
        <taxon>Alphaproteobacteria</taxon>
        <taxon>Sphingomonadales</taxon>
        <taxon>Sphingomonadaceae</taxon>
        <taxon>Sphingomonas</taxon>
    </lineage>
</organism>
<keyword evidence="4" id="KW-1185">Reference proteome</keyword>
<comment type="caution">
    <text evidence="3">The sequence shown here is derived from an EMBL/GenBank/DDBJ whole genome shotgun (WGS) entry which is preliminary data.</text>
</comment>
<dbReference type="EMBL" id="JBHUGS010000005">
    <property type="protein sequence ID" value="MFD1952189.1"/>
    <property type="molecule type" value="Genomic_DNA"/>
</dbReference>
<reference evidence="4" key="1">
    <citation type="journal article" date="2019" name="Int. J. Syst. Evol. Microbiol.">
        <title>The Global Catalogue of Microorganisms (GCM) 10K type strain sequencing project: providing services to taxonomists for standard genome sequencing and annotation.</title>
        <authorList>
            <consortium name="The Broad Institute Genomics Platform"/>
            <consortium name="The Broad Institute Genome Sequencing Center for Infectious Disease"/>
            <person name="Wu L."/>
            <person name="Ma J."/>
        </authorList>
    </citation>
    <scope>NUCLEOTIDE SEQUENCE [LARGE SCALE GENOMIC DNA]</scope>
    <source>
        <strain evidence="4">CGMCC 1.12702</strain>
    </source>
</reference>
<dbReference type="RefSeq" id="WP_380931244.1">
    <property type="nucleotide sequence ID" value="NZ_JBHUGS010000005.1"/>
</dbReference>
<name>A0ABW4U3P1_9SPHN</name>